<evidence type="ECO:0008006" key="4">
    <source>
        <dbReference type="Google" id="ProtNLM"/>
    </source>
</evidence>
<proteinExistence type="predicted"/>
<keyword evidence="3" id="KW-1185">Reference proteome</keyword>
<protein>
    <recommendedName>
        <fullName evidence="4">Translocon-associated protein subunit alpha</fullName>
    </recommendedName>
</protein>
<evidence type="ECO:0000256" key="1">
    <source>
        <dbReference type="SAM" id="MobiDB-lite"/>
    </source>
</evidence>
<name>A0ABQ6N097_9STRA</name>
<dbReference type="EMBL" id="BRYB01000777">
    <property type="protein sequence ID" value="GMI37457.1"/>
    <property type="molecule type" value="Genomic_DNA"/>
</dbReference>
<dbReference type="Proteomes" id="UP001165060">
    <property type="component" value="Unassembled WGS sequence"/>
</dbReference>
<comment type="caution">
    <text evidence="2">The sequence shown here is derived from an EMBL/GenBank/DDBJ whole genome shotgun (WGS) entry which is preliminary data.</text>
</comment>
<sequence length="317" mass="32802">MSPSSTPTPGVLLPPSGASPFLVKGPAEAVRAYLAGKCSRAPPLPFEARVPVESAVLSARGALVSFVTLVPLPAAGRRAAVLVSPGYSSEPLDLAGLFGSLTFPADGVEIEPAPHPDVQHFLTTLVCCLSLLLAVMLAFEVKSLATKSKSKAQSLSKEAHTALSRAKSSVSAPPPPAPPLSYEEAVLIRCRSSERAPGAEPGAGGAVRRGGRTVGRVFAAAGGLREDLFLATVRKRAMGEPAGEWGGVEVEVGGVRGVVEGAGGVEREWPAEKEEGGGEEESKAESKAERQAKKLEEMQAKLDAMNARKAQRAAGQE</sequence>
<reference evidence="2 3" key="1">
    <citation type="journal article" date="2023" name="Commun. Biol.">
        <title>Genome analysis of Parmales, the sister group of diatoms, reveals the evolutionary specialization of diatoms from phago-mixotrophs to photoautotrophs.</title>
        <authorList>
            <person name="Ban H."/>
            <person name="Sato S."/>
            <person name="Yoshikawa S."/>
            <person name="Yamada K."/>
            <person name="Nakamura Y."/>
            <person name="Ichinomiya M."/>
            <person name="Sato N."/>
            <person name="Blanc-Mathieu R."/>
            <person name="Endo H."/>
            <person name="Kuwata A."/>
            <person name="Ogata H."/>
        </authorList>
    </citation>
    <scope>NUCLEOTIDE SEQUENCE [LARGE SCALE GENOMIC DNA]</scope>
</reference>
<evidence type="ECO:0000313" key="3">
    <source>
        <dbReference type="Proteomes" id="UP001165060"/>
    </source>
</evidence>
<gene>
    <name evidence="2" type="ORF">TeGR_g5393</name>
</gene>
<feature type="compositionally biased region" description="Basic and acidic residues" evidence="1">
    <location>
        <begin position="265"/>
        <end position="296"/>
    </location>
</feature>
<organism evidence="2 3">
    <name type="scientific">Tetraparma gracilis</name>
    <dbReference type="NCBI Taxonomy" id="2962635"/>
    <lineage>
        <taxon>Eukaryota</taxon>
        <taxon>Sar</taxon>
        <taxon>Stramenopiles</taxon>
        <taxon>Ochrophyta</taxon>
        <taxon>Bolidophyceae</taxon>
        <taxon>Parmales</taxon>
        <taxon>Triparmaceae</taxon>
        <taxon>Tetraparma</taxon>
    </lineage>
</organism>
<accession>A0ABQ6N097</accession>
<evidence type="ECO:0000313" key="2">
    <source>
        <dbReference type="EMBL" id="GMI37457.1"/>
    </source>
</evidence>
<feature type="region of interest" description="Disordered" evidence="1">
    <location>
        <begin position="262"/>
        <end position="296"/>
    </location>
</feature>